<proteinExistence type="predicted"/>
<evidence type="ECO:0000313" key="3">
    <source>
        <dbReference type="Proteomes" id="UP000694308"/>
    </source>
</evidence>
<evidence type="ECO:0000313" key="2">
    <source>
        <dbReference type="EMBL" id="MBV7271455.1"/>
    </source>
</evidence>
<reference evidence="2" key="1">
    <citation type="submission" date="2020-12" db="EMBL/GenBank/DDBJ databases">
        <title>Clostridium thailandense sp. nov., a novel acetogenic bacterium isolated from peat land soil in Thailand.</title>
        <authorList>
            <person name="Chaikitkaew S."/>
            <person name="Birkeland N.K."/>
        </authorList>
    </citation>
    <scope>NUCLEOTIDE SEQUENCE</scope>
    <source>
        <strain evidence="2">PL3</strain>
    </source>
</reference>
<dbReference type="GO" id="GO:0046872">
    <property type="term" value="F:metal ion binding"/>
    <property type="evidence" value="ECO:0007669"/>
    <property type="project" value="InterPro"/>
</dbReference>
<organism evidence="2 3">
    <name type="scientific">Clostridium thailandense</name>
    <dbReference type="NCBI Taxonomy" id="2794346"/>
    <lineage>
        <taxon>Bacteria</taxon>
        <taxon>Bacillati</taxon>
        <taxon>Bacillota</taxon>
        <taxon>Clostridia</taxon>
        <taxon>Eubacteriales</taxon>
        <taxon>Clostridiaceae</taxon>
        <taxon>Clostridium</taxon>
    </lineage>
</organism>
<sequence length="164" mass="19267">MNKKEIQLIKQAIINEIEGAEFYKLAAEKEGVSEEVKNEFLHLSEEELKHIEWLKALFDKIKNDKEDEFNLAMIDPLPSPKIFTWDKLDRKSANIAVAVLGIALQSEKTAVEFYEDAAKNTELKKAKELYSILANWERNHVEKFSKEYENLLEEWWSEQKFSPF</sequence>
<feature type="domain" description="Rubrerythrin diiron-binding" evidence="1">
    <location>
        <begin position="9"/>
        <end position="148"/>
    </location>
</feature>
<protein>
    <submittedName>
        <fullName evidence="2">Ferritin family protein</fullName>
    </submittedName>
</protein>
<dbReference type="PANTHER" id="PTHR43865:SF1">
    <property type="entry name" value="RUBRERYTHRIN-RELATED"/>
    <property type="match status" value="1"/>
</dbReference>
<keyword evidence="3" id="KW-1185">Reference proteome</keyword>
<dbReference type="Proteomes" id="UP000694308">
    <property type="component" value="Unassembled WGS sequence"/>
</dbReference>
<dbReference type="GO" id="GO:0016491">
    <property type="term" value="F:oxidoreductase activity"/>
    <property type="evidence" value="ECO:0007669"/>
    <property type="project" value="InterPro"/>
</dbReference>
<accession>A0A949TFX0</accession>
<name>A0A949TFX0_9CLOT</name>
<dbReference type="PANTHER" id="PTHR43865">
    <property type="entry name" value="RUBRERYTHRIN-RELATED"/>
    <property type="match status" value="1"/>
</dbReference>
<dbReference type="InterPro" id="IPR052364">
    <property type="entry name" value="Rubrerythrin"/>
</dbReference>
<dbReference type="InterPro" id="IPR003251">
    <property type="entry name" value="Rr_diiron-bd_dom"/>
</dbReference>
<dbReference type="CDD" id="cd01045">
    <property type="entry name" value="Ferritin_like_AB"/>
    <property type="match status" value="1"/>
</dbReference>
<dbReference type="Pfam" id="PF02915">
    <property type="entry name" value="Rubrerythrin"/>
    <property type="match status" value="1"/>
</dbReference>
<dbReference type="EMBL" id="JAEEGC010000004">
    <property type="protein sequence ID" value="MBV7271455.1"/>
    <property type="molecule type" value="Genomic_DNA"/>
</dbReference>
<evidence type="ECO:0000259" key="1">
    <source>
        <dbReference type="Pfam" id="PF02915"/>
    </source>
</evidence>
<comment type="caution">
    <text evidence="2">The sequence shown here is derived from an EMBL/GenBank/DDBJ whole genome shotgun (WGS) entry which is preliminary data.</text>
</comment>
<dbReference type="RefSeq" id="WP_218318492.1">
    <property type="nucleotide sequence ID" value="NZ_JAEEGC010000004.1"/>
</dbReference>
<dbReference type="AlphaFoldDB" id="A0A949TFX0"/>
<gene>
    <name evidence="2" type="ORF">I6U48_00785</name>
</gene>